<gene>
    <name evidence="1" type="ORF">OB935_01375</name>
    <name evidence="2" type="ORF">OB959_01175</name>
</gene>
<evidence type="ECO:0000313" key="1">
    <source>
        <dbReference type="EMBL" id="MDM5070501.1"/>
    </source>
</evidence>
<dbReference type="RefSeq" id="WP_098984376.1">
    <property type="nucleotide sequence ID" value="NZ_CP170577.1"/>
</dbReference>
<keyword evidence="3" id="KW-1185">Reference proteome</keyword>
<dbReference type="EMBL" id="JAOPLV010000001">
    <property type="protein sequence ID" value="MDM5138411.1"/>
    <property type="molecule type" value="Genomic_DNA"/>
</dbReference>
<reference evidence="2" key="1">
    <citation type="submission" date="2023-08" db="EMBL/GenBank/DDBJ databases">
        <title>WGS of Aeromonas isolates.</title>
        <authorList>
            <person name="Lee H."/>
        </authorList>
    </citation>
    <scope>NUCLEOTIDE SEQUENCE</scope>
    <source>
        <strain evidence="2">SL22</strain>
        <strain evidence="1">SU58-3</strain>
    </source>
</reference>
<evidence type="ECO:0000313" key="3">
    <source>
        <dbReference type="Proteomes" id="UP001168107"/>
    </source>
</evidence>
<organism evidence="2 4">
    <name type="scientific">Aeromonas bestiarum</name>
    <dbReference type="NCBI Taxonomy" id="105751"/>
    <lineage>
        <taxon>Bacteria</taxon>
        <taxon>Pseudomonadati</taxon>
        <taxon>Pseudomonadota</taxon>
        <taxon>Gammaproteobacteria</taxon>
        <taxon>Aeromonadales</taxon>
        <taxon>Aeromonadaceae</taxon>
        <taxon>Aeromonas</taxon>
    </lineage>
</organism>
<dbReference type="Proteomes" id="UP001168216">
    <property type="component" value="Unassembled WGS sequence"/>
</dbReference>
<protein>
    <submittedName>
        <fullName evidence="2">Uncharacterized protein</fullName>
    </submittedName>
</protein>
<name>A0AAW7HX92_9GAMM</name>
<dbReference type="AlphaFoldDB" id="A0AAW7HX92"/>
<comment type="caution">
    <text evidence="2">The sequence shown here is derived from an EMBL/GenBank/DDBJ whole genome shotgun (WGS) entry which is preliminary data.</text>
</comment>
<dbReference type="Proteomes" id="UP001168107">
    <property type="component" value="Unassembled WGS sequence"/>
</dbReference>
<evidence type="ECO:0000313" key="4">
    <source>
        <dbReference type="Proteomes" id="UP001168216"/>
    </source>
</evidence>
<dbReference type="EMBL" id="JAOPLL010000001">
    <property type="protein sequence ID" value="MDM5070501.1"/>
    <property type="molecule type" value="Genomic_DNA"/>
</dbReference>
<evidence type="ECO:0000313" key="2">
    <source>
        <dbReference type="EMBL" id="MDM5138411.1"/>
    </source>
</evidence>
<sequence>MSHVPLSELIEHGNQLLALLEQGDMLAADKLTAHYLSALDGVFQHIELGTALSVEQQQVLLQFQTIHDWVEKAKHLTEQELLQFSKAGRASDLYKLNAG</sequence>
<proteinExistence type="predicted"/>
<accession>A0AAW7HX92</accession>